<accession>A0A1X0CXI7</accession>
<feature type="compositionally biased region" description="Pro residues" evidence="1">
    <location>
        <begin position="134"/>
        <end position="146"/>
    </location>
</feature>
<keyword evidence="2" id="KW-1133">Transmembrane helix</keyword>
<feature type="compositionally biased region" description="Low complexity" evidence="1">
    <location>
        <begin position="73"/>
        <end position="116"/>
    </location>
</feature>
<feature type="transmembrane region" description="Helical" evidence="2">
    <location>
        <begin position="21"/>
        <end position="38"/>
    </location>
</feature>
<dbReference type="PRINTS" id="PR01217">
    <property type="entry name" value="PRICHEXTENSN"/>
</dbReference>
<feature type="region of interest" description="Disordered" evidence="1">
    <location>
        <begin position="40"/>
        <end position="160"/>
    </location>
</feature>
<dbReference type="RefSeq" id="WP_083043267.1">
    <property type="nucleotide sequence ID" value="NZ_MVHP01000018.1"/>
</dbReference>
<keyword evidence="2" id="KW-0472">Membrane</keyword>
<name>A0A1X0CXI7_9MYCO</name>
<dbReference type="AlphaFoldDB" id="A0A1X0CXI7"/>
<dbReference type="EMBL" id="MVHP01000018">
    <property type="protein sequence ID" value="ORA64803.1"/>
    <property type="molecule type" value="Genomic_DNA"/>
</dbReference>
<comment type="caution">
    <text evidence="3">The sequence shown here is derived from an EMBL/GenBank/DDBJ whole genome shotgun (WGS) entry which is preliminary data.</text>
</comment>
<dbReference type="OrthoDB" id="4753579at2"/>
<gene>
    <name evidence="3" type="ORF">BST23_16070</name>
</gene>
<evidence type="ECO:0000313" key="3">
    <source>
        <dbReference type="EMBL" id="ORA64803.1"/>
    </source>
</evidence>
<organism evidence="3 4">
    <name type="scientific">Mycolicibacterium elephantis</name>
    <dbReference type="NCBI Taxonomy" id="81858"/>
    <lineage>
        <taxon>Bacteria</taxon>
        <taxon>Bacillati</taxon>
        <taxon>Actinomycetota</taxon>
        <taxon>Actinomycetes</taxon>
        <taxon>Mycobacteriales</taxon>
        <taxon>Mycobacteriaceae</taxon>
        <taxon>Mycolicibacterium</taxon>
    </lineage>
</organism>
<evidence type="ECO:0000256" key="1">
    <source>
        <dbReference type="SAM" id="MobiDB-lite"/>
    </source>
</evidence>
<keyword evidence="2" id="KW-0812">Transmembrane</keyword>
<dbReference type="Proteomes" id="UP000192772">
    <property type="component" value="Unassembled WGS sequence"/>
</dbReference>
<evidence type="ECO:0000256" key="2">
    <source>
        <dbReference type="SAM" id="Phobius"/>
    </source>
</evidence>
<dbReference type="STRING" id="81858.BST23_16070"/>
<proteinExistence type="predicted"/>
<evidence type="ECO:0000313" key="4">
    <source>
        <dbReference type="Proteomes" id="UP000192772"/>
    </source>
</evidence>
<evidence type="ECO:0008006" key="5">
    <source>
        <dbReference type="Google" id="ProtNLM"/>
    </source>
</evidence>
<reference evidence="3 4" key="1">
    <citation type="submission" date="2017-02" db="EMBL/GenBank/DDBJ databases">
        <title>The new phylogeny of genus Mycobacterium.</title>
        <authorList>
            <person name="Tortoli E."/>
            <person name="Trovato A."/>
            <person name="Cirillo D.M."/>
        </authorList>
    </citation>
    <scope>NUCLEOTIDE SEQUENCE [LARGE SCALE GENOMIC DNA]</scope>
    <source>
        <strain evidence="3 4">FI-09383</strain>
    </source>
</reference>
<sequence length="160" mass="16858">MADRKSRVPSHLFGGRIRTSTLALIVAFVAVLWLQQTYEPEPKPEPPATQFVPPGFVPDPNYTWVPRTRVRQPTTTPPTTTTTTTTTPTTTPPTTTTTTPTSPTTTPTTEGAPTTTVVDPDGPGPLAPQTQTVEPPPAGPQNPAPFAPGWGPVTTTAPPS</sequence>
<protein>
    <recommendedName>
        <fullName evidence="5">Proline rich protein</fullName>
    </recommendedName>
</protein>